<dbReference type="EMBL" id="VXIS01000052">
    <property type="protein sequence ID" value="KAA8909939.1"/>
    <property type="molecule type" value="Genomic_DNA"/>
</dbReference>
<dbReference type="FunCoup" id="A0A5J5F1L0">
    <property type="interactions" value="78"/>
</dbReference>
<proteinExistence type="inferred from homology"/>
<gene>
    <name evidence="5" type="ORF">FN846DRAFT_579922</name>
</gene>
<comment type="similarity">
    <text evidence="1">Belongs to the arrestin family.</text>
</comment>
<dbReference type="GO" id="GO:0005829">
    <property type="term" value="C:cytosol"/>
    <property type="evidence" value="ECO:0007669"/>
    <property type="project" value="TreeGrafter"/>
</dbReference>
<dbReference type="Pfam" id="PF00339">
    <property type="entry name" value="Arrestin_N"/>
    <property type="match status" value="1"/>
</dbReference>
<reference evidence="5 6" key="1">
    <citation type="submission" date="2019-09" db="EMBL/GenBank/DDBJ databases">
        <title>Draft genome of the ectomycorrhizal ascomycete Sphaerosporella brunnea.</title>
        <authorList>
            <consortium name="DOE Joint Genome Institute"/>
            <person name="Benucci G.M."/>
            <person name="Marozzi G."/>
            <person name="Antonielli L."/>
            <person name="Sanchez S."/>
            <person name="Marco P."/>
            <person name="Wang X."/>
            <person name="Falini L.B."/>
            <person name="Barry K."/>
            <person name="Haridas S."/>
            <person name="Lipzen A."/>
            <person name="Labutti K."/>
            <person name="Grigoriev I.V."/>
            <person name="Murat C."/>
            <person name="Martin F."/>
            <person name="Albertini E."/>
            <person name="Donnini D."/>
            <person name="Bonito G."/>
        </authorList>
    </citation>
    <scope>NUCLEOTIDE SEQUENCE [LARGE SCALE GENOMIC DNA]</scope>
    <source>
        <strain evidence="5 6">Sb_GMNB300</strain>
    </source>
</reference>
<evidence type="ECO:0000256" key="1">
    <source>
        <dbReference type="ARBA" id="ARBA00005298"/>
    </source>
</evidence>
<dbReference type="SUPFAM" id="SSF81296">
    <property type="entry name" value="E set domains"/>
    <property type="match status" value="1"/>
</dbReference>
<dbReference type="InterPro" id="IPR014756">
    <property type="entry name" value="Ig_E-set"/>
</dbReference>
<protein>
    <recommendedName>
        <fullName evidence="4">Arrestin C-terminal-like domain-containing protein</fullName>
    </recommendedName>
</protein>
<comment type="subunit">
    <text evidence="2">Interacts with hulA.</text>
</comment>
<accession>A0A5J5F1L0</accession>
<evidence type="ECO:0000259" key="4">
    <source>
        <dbReference type="SMART" id="SM01017"/>
    </source>
</evidence>
<dbReference type="Proteomes" id="UP000326924">
    <property type="component" value="Unassembled WGS sequence"/>
</dbReference>
<evidence type="ECO:0000313" key="6">
    <source>
        <dbReference type="Proteomes" id="UP000326924"/>
    </source>
</evidence>
<evidence type="ECO:0000256" key="2">
    <source>
        <dbReference type="ARBA" id="ARBA00038766"/>
    </source>
</evidence>
<feature type="region of interest" description="Disordered" evidence="3">
    <location>
        <begin position="409"/>
        <end position="454"/>
    </location>
</feature>
<organism evidence="5 6">
    <name type="scientific">Sphaerosporella brunnea</name>
    <dbReference type="NCBI Taxonomy" id="1250544"/>
    <lineage>
        <taxon>Eukaryota</taxon>
        <taxon>Fungi</taxon>
        <taxon>Dikarya</taxon>
        <taxon>Ascomycota</taxon>
        <taxon>Pezizomycotina</taxon>
        <taxon>Pezizomycetes</taxon>
        <taxon>Pezizales</taxon>
        <taxon>Pyronemataceae</taxon>
        <taxon>Sphaerosporella</taxon>
    </lineage>
</organism>
<dbReference type="PANTHER" id="PTHR11188:SF17">
    <property type="entry name" value="FI21816P1"/>
    <property type="match status" value="1"/>
</dbReference>
<dbReference type="InterPro" id="IPR014752">
    <property type="entry name" value="Arrestin-like_C"/>
</dbReference>
<dbReference type="SMART" id="SM01017">
    <property type="entry name" value="Arrestin_C"/>
    <property type="match status" value="1"/>
</dbReference>
<dbReference type="InterPro" id="IPR050357">
    <property type="entry name" value="Arrestin_domain-protein"/>
</dbReference>
<feature type="domain" description="Arrestin C-terminal-like" evidence="4">
    <location>
        <begin position="186"/>
        <end position="330"/>
    </location>
</feature>
<sequence>MPFIQRGPTHNIPYIDVRLDEDVVVFRGSSDESNGALLKGLVAVCVRETTKVQGISLTLQGVRRLHWYERQLPPVSGLISTSSRTVKHEEVFFEKKWNFLENSSGHTLYSVKPNNYEYPFSIHLEGSLPESVEGLMGAHVVYRLKARIVRGKFSHDITAKKHLRVIRMLAPGSQELMQTMSVENLWPEKIEYSISIPTKAVVFGTSIPVDVVLVPLLKGLSIGNVIISLKEVHTLTCPNRTITKTETRNILTQTFTSGELEETGEEELGRWVMHDRVALPKSLNACVQDVDVPSIKVKHKLKFTVQLHNPDGHMSELRASLPVLLFISPNYLMDDSNRIPSNTPADDGELTNAPPRYDEHYLDRLYENVAQESFETPLPSGANTPRLAASRNSSSENLASLTLAGLPDANSRRWTAPSSTALSPHSEDSSLPDGYFSPATPNTRTPSPVLEDLSRVPSYTTAVRAGTRNLGDVTSLPLYEEAESRFRGFRSAPVSPQNSPPGLGHMFPFPIMSSGSTTGSARLPAAAGGLHSGRSSTGGFLAERRNRSSHHLHSLGDLLEGLRG</sequence>
<evidence type="ECO:0000313" key="5">
    <source>
        <dbReference type="EMBL" id="KAA8909939.1"/>
    </source>
</evidence>
<dbReference type="InParanoid" id="A0A5J5F1L0"/>
<dbReference type="GO" id="GO:0005886">
    <property type="term" value="C:plasma membrane"/>
    <property type="evidence" value="ECO:0007669"/>
    <property type="project" value="TreeGrafter"/>
</dbReference>
<name>A0A5J5F1L0_9PEZI</name>
<dbReference type="InterPro" id="IPR011021">
    <property type="entry name" value="Arrestin-like_N"/>
</dbReference>
<feature type="region of interest" description="Disordered" evidence="3">
    <location>
        <begin position="337"/>
        <end position="356"/>
    </location>
</feature>
<dbReference type="GO" id="GO:0031625">
    <property type="term" value="F:ubiquitin protein ligase binding"/>
    <property type="evidence" value="ECO:0007669"/>
    <property type="project" value="TreeGrafter"/>
</dbReference>
<dbReference type="PANTHER" id="PTHR11188">
    <property type="entry name" value="ARRESTIN DOMAIN CONTAINING PROTEIN"/>
    <property type="match status" value="1"/>
</dbReference>
<dbReference type="GO" id="GO:0030674">
    <property type="term" value="F:protein-macromolecule adaptor activity"/>
    <property type="evidence" value="ECO:0007669"/>
    <property type="project" value="TreeGrafter"/>
</dbReference>
<keyword evidence="6" id="KW-1185">Reference proteome</keyword>
<feature type="compositionally biased region" description="Polar residues" evidence="3">
    <location>
        <begin position="412"/>
        <end position="423"/>
    </location>
</feature>
<evidence type="ECO:0000256" key="3">
    <source>
        <dbReference type="SAM" id="MobiDB-lite"/>
    </source>
</evidence>
<dbReference type="InterPro" id="IPR011022">
    <property type="entry name" value="Arrestin_C-like"/>
</dbReference>
<feature type="region of interest" description="Disordered" evidence="3">
    <location>
        <begin position="517"/>
        <end position="540"/>
    </location>
</feature>
<dbReference type="AlphaFoldDB" id="A0A5J5F1L0"/>
<dbReference type="GO" id="GO:0070086">
    <property type="term" value="P:ubiquitin-dependent endocytosis"/>
    <property type="evidence" value="ECO:0007669"/>
    <property type="project" value="TreeGrafter"/>
</dbReference>
<comment type="caution">
    <text evidence="5">The sequence shown here is derived from an EMBL/GenBank/DDBJ whole genome shotgun (WGS) entry which is preliminary data.</text>
</comment>
<dbReference type="Pfam" id="PF02752">
    <property type="entry name" value="Arrestin_C"/>
    <property type="match status" value="1"/>
</dbReference>
<dbReference type="OrthoDB" id="2333384at2759"/>
<dbReference type="Gene3D" id="2.60.40.640">
    <property type="match status" value="1"/>
</dbReference>